<evidence type="ECO:0000256" key="7">
    <source>
        <dbReference type="ARBA" id="ARBA00022840"/>
    </source>
</evidence>
<dbReference type="SMART" id="SM00487">
    <property type="entry name" value="DEXDc"/>
    <property type="match status" value="1"/>
</dbReference>
<feature type="compositionally biased region" description="Polar residues" evidence="11">
    <location>
        <begin position="1028"/>
        <end position="1045"/>
    </location>
</feature>
<evidence type="ECO:0000256" key="11">
    <source>
        <dbReference type="SAM" id="MobiDB-lite"/>
    </source>
</evidence>
<feature type="compositionally biased region" description="Low complexity" evidence="11">
    <location>
        <begin position="43"/>
        <end position="54"/>
    </location>
</feature>
<evidence type="ECO:0000259" key="12">
    <source>
        <dbReference type="PROSITE" id="PS51192"/>
    </source>
</evidence>
<dbReference type="FunFam" id="3.40.50.300:FF:000861">
    <property type="entry name" value="Fanconi anemia, complementation group M"/>
    <property type="match status" value="1"/>
</dbReference>
<protein>
    <submittedName>
        <fullName evidence="15">Uncharacterized protein LOC109723136 isoform X1</fullName>
    </submittedName>
</protein>
<dbReference type="PROSITE" id="PS51192">
    <property type="entry name" value="HELICASE_ATP_BIND_1"/>
    <property type="match status" value="1"/>
</dbReference>
<gene>
    <name evidence="15" type="primary">LOC109723136</name>
</gene>
<dbReference type="OrthoDB" id="6513042at2759"/>
<evidence type="ECO:0000256" key="8">
    <source>
        <dbReference type="ARBA" id="ARBA00023125"/>
    </source>
</evidence>
<dbReference type="InterPro" id="IPR027417">
    <property type="entry name" value="P-loop_NTPase"/>
</dbReference>
<name>A0A6P5GNJ0_ANACO</name>
<dbReference type="GO" id="GO:0045003">
    <property type="term" value="P:double-strand break repair via synthesis-dependent strand annealing"/>
    <property type="evidence" value="ECO:0007669"/>
    <property type="project" value="TreeGrafter"/>
</dbReference>
<keyword evidence="7" id="KW-0067">ATP-binding</keyword>
<comment type="similarity">
    <text evidence="2">Belongs to the DEAD box helicase family. DEAH subfamily. FANCM sub-subfamily.</text>
</comment>
<dbReference type="GO" id="GO:0036297">
    <property type="term" value="P:interstrand cross-link repair"/>
    <property type="evidence" value="ECO:0007669"/>
    <property type="project" value="TreeGrafter"/>
</dbReference>
<dbReference type="Pfam" id="PF00270">
    <property type="entry name" value="DEAD"/>
    <property type="match status" value="1"/>
</dbReference>
<feature type="region of interest" description="Disordered" evidence="11">
    <location>
        <begin position="89"/>
        <end position="115"/>
    </location>
</feature>
<evidence type="ECO:0000313" key="14">
    <source>
        <dbReference type="Proteomes" id="UP000515123"/>
    </source>
</evidence>
<dbReference type="InterPro" id="IPR014001">
    <property type="entry name" value="Helicase_ATP-bd"/>
</dbReference>
<accession>A0A6P5GNJ0</accession>
<feature type="region of interest" description="Disordered" evidence="11">
    <location>
        <begin position="1191"/>
        <end position="1218"/>
    </location>
</feature>
<evidence type="ECO:0000256" key="1">
    <source>
        <dbReference type="ARBA" id="ARBA00004123"/>
    </source>
</evidence>
<dbReference type="FunFam" id="3.40.50.300:FF:001992">
    <property type="entry name" value="ATP-dependent RNA helicase, putative"/>
    <property type="match status" value="1"/>
</dbReference>
<feature type="region of interest" description="Disordered" evidence="11">
    <location>
        <begin position="1078"/>
        <end position="1101"/>
    </location>
</feature>
<keyword evidence="9" id="KW-0234">DNA repair</keyword>
<evidence type="ECO:0000256" key="9">
    <source>
        <dbReference type="ARBA" id="ARBA00023204"/>
    </source>
</evidence>
<dbReference type="Gene3D" id="1.20.1320.20">
    <property type="entry name" value="hef helicase domain"/>
    <property type="match status" value="1"/>
</dbReference>
<dbReference type="CDD" id="cd12091">
    <property type="entry name" value="FANCM_ID"/>
    <property type="match status" value="1"/>
</dbReference>
<evidence type="ECO:0000256" key="3">
    <source>
        <dbReference type="ARBA" id="ARBA00022741"/>
    </source>
</evidence>
<evidence type="ECO:0000256" key="2">
    <source>
        <dbReference type="ARBA" id="ARBA00009889"/>
    </source>
</evidence>
<dbReference type="GO" id="GO:0005524">
    <property type="term" value="F:ATP binding"/>
    <property type="evidence" value="ECO:0007669"/>
    <property type="project" value="UniProtKB-KW"/>
</dbReference>
<dbReference type="GeneID" id="109723136"/>
<reference evidence="14" key="1">
    <citation type="journal article" date="2015" name="Nat. Genet.">
        <title>The pineapple genome and the evolution of CAM photosynthesis.</title>
        <authorList>
            <person name="Ming R."/>
            <person name="VanBuren R."/>
            <person name="Wai C.M."/>
            <person name="Tang H."/>
            <person name="Schatz M.C."/>
            <person name="Bowers J.E."/>
            <person name="Lyons E."/>
            <person name="Wang M.L."/>
            <person name="Chen J."/>
            <person name="Biggers E."/>
            <person name="Zhang J."/>
            <person name="Huang L."/>
            <person name="Zhang L."/>
            <person name="Miao W."/>
            <person name="Zhang J."/>
            <person name="Ye Z."/>
            <person name="Miao C."/>
            <person name="Lin Z."/>
            <person name="Wang H."/>
            <person name="Zhou H."/>
            <person name="Yim W.C."/>
            <person name="Priest H.D."/>
            <person name="Zheng C."/>
            <person name="Woodhouse M."/>
            <person name="Edger P.P."/>
            <person name="Guyot R."/>
            <person name="Guo H.B."/>
            <person name="Guo H."/>
            <person name="Zheng G."/>
            <person name="Singh R."/>
            <person name="Sharma A."/>
            <person name="Min X."/>
            <person name="Zheng Y."/>
            <person name="Lee H."/>
            <person name="Gurtowski J."/>
            <person name="Sedlazeck F.J."/>
            <person name="Harkess A."/>
            <person name="McKain M.R."/>
            <person name="Liao Z."/>
            <person name="Fang J."/>
            <person name="Liu J."/>
            <person name="Zhang X."/>
            <person name="Zhang Q."/>
            <person name="Hu W."/>
            <person name="Qin Y."/>
            <person name="Wang K."/>
            <person name="Chen L.Y."/>
            <person name="Shirley N."/>
            <person name="Lin Y.R."/>
            <person name="Liu L.Y."/>
            <person name="Hernandez A.G."/>
            <person name="Wright C.L."/>
            <person name="Bulone V."/>
            <person name="Tuskan G.A."/>
            <person name="Heath K."/>
            <person name="Zee F."/>
            <person name="Moore P.H."/>
            <person name="Sunkar R."/>
            <person name="Leebens-Mack J.H."/>
            <person name="Mockler T."/>
            <person name="Bennetzen J.L."/>
            <person name="Freeling M."/>
            <person name="Sankoff D."/>
            <person name="Paterson A.H."/>
            <person name="Zhu X."/>
            <person name="Yang X."/>
            <person name="Smith J.A."/>
            <person name="Cushman J.C."/>
            <person name="Paull R.E."/>
            <person name="Yu Q."/>
        </authorList>
    </citation>
    <scope>NUCLEOTIDE SEQUENCE [LARGE SCALE GENOMIC DNA]</scope>
    <source>
        <strain evidence="14">cv. F153</strain>
    </source>
</reference>
<feature type="compositionally biased region" description="Basic and acidic residues" evidence="11">
    <location>
        <begin position="93"/>
        <end position="104"/>
    </location>
</feature>
<feature type="compositionally biased region" description="Acidic residues" evidence="11">
    <location>
        <begin position="1114"/>
        <end position="1137"/>
    </location>
</feature>
<keyword evidence="5" id="KW-0378">Hydrolase</keyword>
<feature type="region of interest" description="Disordered" evidence="11">
    <location>
        <begin position="30"/>
        <end position="65"/>
    </location>
</feature>
<keyword evidence="14" id="KW-1185">Reference proteome</keyword>
<keyword evidence="4" id="KW-0227">DNA damage</keyword>
<dbReference type="PANTHER" id="PTHR14025">
    <property type="entry name" value="FANCONI ANEMIA GROUP M FANCM FAMILY MEMBER"/>
    <property type="match status" value="1"/>
</dbReference>
<dbReference type="Proteomes" id="UP000515123">
    <property type="component" value="Linkage group 17"/>
</dbReference>
<dbReference type="GO" id="GO:0000400">
    <property type="term" value="F:four-way junction DNA binding"/>
    <property type="evidence" value="ECO:0007669"/>
    <property type="project" value="TreeGrafter"/>
</dbReference>
<dbReference type="PANTHER" id="PTHR14025:SF20">
    <property type="entry name" value="FANCONI ANEMIA GROUP M PROTEIN"/>
    <property type="match status" value="1"/>
</dbReference>
<sequence length="1344" mass="149125">MMEAPSFALDDGDDDFDWDAAVREIDSACRVASTSTSDRQGFAAPPAASSSAPESRPKPAKINGKARQLTLERFVDSFTKRKKIGDGPFGSRIWERDAPVDQGKEGNPGAGDEPPAVRIDLEAAKTWIYPVNVPLRDYQLSIARSALFSNTLVALPTGLGKTLIAAVVMYNYFRWFPEGKIVFAAPSRPLVMQQIEACHNIVGIPQEWTIDMTGQMSPSKRSTFWKSKRVFFVTPQVLEKDIQSGICLVRQLVCLVIDEAHRALGNYSYCVAVRELMAIPVQLRILALTATPGSKQQTIQNVIDNLCISTLEYRNESDHDVSPYVHNRQLEVIQVSMGDDAIAINNLLLEVIRPYVARLCAIGVLHNRDSATLSPCELLNSRDKFRQAPPSNLPHTKYGEVEGCFGVLITLYHVRKLLSSHGIRPAYEMLQEKLKQGSFSRLMSRNETMWKAKLLMQQNLSVGAPNPKLMKMTEVLIDHFRKKDPKDSRVIIFSNFRGSVKDIMNSLANVGGDLIKATEFIGQSSGKTLKGQTQKVQQAVLQKFRTGGYNVIVATSIGEEGLDIMEVDLVICFDANVSPLRMIQRMGRTGRKHDGRVVVLACEGSELKGYLKKQASSKSIRKHMNNGGLKSFDFHASPRMIPHICKPEVQFVELSIEQFIPRGKKVKTDASDKPPLLKNISDTENKLISKYFHHAWKPSLIAFPSFQTFPCCVHNVQHSFRTTAMLIDAMQQLQGLSFSKTMNDPSPARSPDLPGDNNVWEKQPQEKVGQVEVFSREVLECESGLCMPDAVAQKPSAHCFLFGGDFVSVSAIGCVSVAFVPSLPLKLSEIPKVATAESDKELQSNLRKKVTSWKAAEAHNNRSTTEVEQSVEVEGSSKSKSMDNEQNLTSYSPEFSGHNEHSKFVLETPVCKAITHVEDSTGTPGKVEIMDLALVGGESRKSIGDMELSPRLTHYIEEGIVPESPMVKVSHCPLKVKSIMKSASLPLENNTDKRGMHHIQDSVHDTERNVDVLVSPLDGKLETPLANPRNNSSSEGWQLSSGGASRSVQRAPKFKRLCKYGEKIKRLSCRNLEEKYDKRVQKSHRSTVNQPESVRGKKKSKRCGRMFIEEEAEISEDAVVSEDEEDENEGEYEDSFIDDSTNPTEACTHVENNRNDMMAFYRRSLLTQSPLETLPRCLAASYDSVSSRKSESESCSSEKHNSSIHTQYGLPSTAHSTERRALTSTAMNEIGETSNNQKDISAKLESRKRKLSFQHAASMPVTNFKPPSECQSGNAEVNDKLFFDDDFYLSIDLDAVEAQATELLKVKSGVSVGETQAMNPDNSIGIKRDLGMSCPGSPSFDLGI</sequence>
<comment type="subcellular location">
    <subcellularLocation>
        <location evidence="1">Nucleus</location>
    </subcellularLocation>
</comment>
<dbReference type="InterPro" id="IPR011545">
    <property type="entry name" value="DEAD/DEAH_box_helicase_dom"/>
</dbReference>
<evidence type="ECO:0000256" key="10">
    <source>
        <dbReference type="ARBA" id="ARBA00023242"/>
    </source>
</evidence>
<dbReference type="Gene3D" id="3.40.50.300">
    <property type="entry name" value="P-loop containing nucleotide triphosphate hydrolases"/>
    <property type="match status" value="2"/>
</dbReference>
<feature type="compositionally biased region" description="Basic and acidic residues" evidence="11">
    <location>
        <begin position="1191"/>
        <end position="1201"/>
    </location>
</feature>
<evidence type="ECO:0000259" key="13">
    <source>
        <dbReference type="PROSITE" id="PS51194"/>
    </source>
</evidence>
<evidence type="ECO:0000256" key="5">
    <source>
        <dbReference type="ARBA" id="ARBA00022801"/>
    </source>
</evidence>
<dbReference type="CDD" id="cd18801">
    <property type="entry name" value="SF2_C_FANCM_Hef"/>
    <property type="match status" value="1"/>
</dbReference>
<dbReference type="GO" id="GO:0043138">
    <property type="term" value="F:3'-5' DNA helicase activity"/>
    <property type="evidence" value="ECO:0007669"/>
    <property type="project" value="InterPro"/>
</dbReference>
<feature type="region of interest" description="Disordered" evidence="11">
    <location>
        <begin position="1019"/>
        <end position="1045"/>
    </location>
</feature>
<keyword evidence="3" id="KW-0547">Nucleotide-binding</keyword>
<feature type="region of interest" description="Disordered" evidence="11">
    <location>
        <begin position="1114"/>
        <end position="1143"/>
    </location>
</feature>
<dbReference type="RefSeq" id="XP_020106950.1">
    <property type="nucleotide sequence ID" value="XM_020251361.1"/>
</dbReference>
<dbReference type="GO" id="GO:0016787">
    <property type="term" value="F:hydrolase activity"/>
    <property type="evidence" value="ECO:0007669"/>
    <property type="project" value="UniProtKB-KW"/>
</dbReference>
<keyword evidence="6" id="KW-0347">Helicase</keyword>
<dbReference type="PROSITE" id="PS51194">
    <property type="entry name" value="HELICASE_CTER"/>
    <property type="match status" value="1"/>
</dbReference>
<feature type="compositionally biased region" description="Polar residues" evidence="11">
    <location>
        <begin position="884"/>
        <end position="893"/>
    </location>
</feature>
<dbReference type="InterPro" id="IPR044749">
    <property type="entry name" value="FANCM_DEXDc"/>
</dbReference>
<feature type="compositionally biased region" description="Polar residues" evidence="11">
    <location>
        <begin position="1204"/>
        <end position="1215"/>
    </location>
</feature>
<dbReference type="Pfam" id="PF00271">
    <property type="entry name" value="Helicase_C"/>
    <property type="match status" value="1"/>
</dbReference>
<keyword evidence="8" id="KW-0238">DNA-binding</keyword>
<dbReference type="GO" id="GO:0009378">
    <property type="term" value="F:four-way junction helicase activity"/>
    <property type="evidence" value="ECO:0007669"/>
    <property type="project" value="TreeGrafter"/>
</dbReference>
<evidence type="ECO:0000313" key="15">
    <source>
        <dbReference type="RefSeq" id="XP_020106950.1"/>
    </source>
</evidence>
<dbReference type="SUPFAM" id="SSF52540">
    <property type="entry name" value="P-loop containing nucleoside triphosphate hydrolases"/>
    <property type="match status" value="1"/>
</dbReference>
<dbReference type="GO" id="GO:0005634">
    <property type="term" value="C:nucleus"/>
    <property type="evidence" value="ECO:0007669"/>
    <property type="project" value="UniProtKB-SubCell"/>
</dbReference>
<feature type="domain" description="Helicase ATP-binding" evidence="12">
    <location>
        <begin position="142"/>
        <end position="310"/>
    </location>
</feature>
<feature type="domain" description="Helicase C-terminal" evidence="13">
    <location>
        <begin position="471"/>
        <end position="635"/>
    </location>
</feature>
<feature type="compositionally biased region" description="Low complexity" evidence="11">
    <location>
        <begin position="863"/>
        <end position="874"/>
    </location>
</feature>
<feature type="region of interest" description="Disordered" evidence="11">
    <location>
        <begin position="851"/>
        <end position="894"/>
    </location>
</feature>
<dbReference type="SMART" id="SM00490">
    <property type="entry name" value="HELICc"/>
    <property type="match status" value="1"/>
</dbReference>
<proteinExistence type="inferred from homology"/>
<evidence type="ECO:0000256" key="6">
    <source>
        <dbReference type="ARBA" id="ARBA00022806"/>
    </source>
</evidence>
<dbReference type="InterPro" id="IPR039686">
    <property type="entry name" value="FANCM/Mph1-like_ID"/>
</dbReference>
<dbReference type="CDD" id="cd18033">
    <property type="entry name" value="DEXDc_FANCM"/>
    <property type="match status" value="1"/>
</dbReference>
<dbReference type="InterPro" id="IPR001650">
    <property type="entry name" value="Helicase_C-like"/>
</dbReference>
<organism evidence="14 15">
    <name type="scientific">Ananas comosus</name>
    <name type="common">Pineapple</name>
    <name type="synonym">Ananas ananas</name>
    <dbReference type="NCBI Taxonomy" id="4615"/>
    <lineage>
        <taxon>Eukaryota</taxon>
        <taxon>Viridiplantae</taxon>
        <taxon>Streptophyta</taxon>
        <taxon>Embryophyta</taxon>
        <taxon>Tracheophyta</taxon>
        <taxon>Spermatophyta</taxon>
        <taxon>Magnoliopsida</taxon>
        <taxon>Liliopsida</taxon>
        <taxon>Poales</taxon>
        <taxon>Bromeliaceae</taxon>
        <taxon>Bromelioideae</taxon>
        <taxon>Ananas</taxon>
    </lineage>
</organism>
<keyword evidence="10" id="KW-0539">Nucleus</keyword>
<reference evidence="15" key="2">
    <citation type="submission" date="2025-08" db="UniProtKB">
        <authorList>
            <consortium name="RefSeq"/>
        </authorList>
    </citation>
    <scope>IDENTIFICATION</scope>
    <source>
        <tissue evidence="15">Leaf</tissue>
    </source>
</reference>
<evidence type="ECO:0000256" key="4">
    <source>
        <dbReference type="ARBA" id="ARBA00022763"/>
    </source>
</evidence>